<dbReference type="AlphaFoldDB" id="A0A367RLH1"/>
<comment type="caution">
    <text evidence="1">The sequence shown here is derived from an EMBL/GenBank/DDBJ whole genome shotgun (WGS) entry which is preliminary data.</text>
</comment>
<sequence length="78" mass="8875">MKLNNSDHASSFRRAALVVNGRSTPETKFLYPLNHIKKLLPLNFRPPIKPNSNAYILKINQAKIVRKSTFISSVARLE</sequence>
<reference evidence="1 2" key="1">
    <citation type="submission" date="2016-04" db="EMBL/GenBank/DDBJ databases">
        <authorList>
            <person name="Evans L.H."/>
            <person name="Alamgir A."/>
            <person name="Owens N."/>
            <person name="Weber N.D."/>
            <person name="Virtaneva K."/>
            <person name="Barbian K."/>
            <person name="Babar A."/>
            <person name="Rosenke K."/>
        </authorList>
    </citation>
    <scope>NUCLEOTIDE SEQUENCE [LARGE SCALE GENOMIC DNA]</scope>
    <source>
        <strain evidence="1">NIES-2108</strain>
    </source>
</reference>
<dbReference type="EMBL" id="LXQE01000147">
    <property type="protein sequence ID" value="RCJ36869.1"/>
    <property type="molecule type" value="Genomic_DNA"/>
</dbReference>
<evidence type="ECO:0000313" key="2">
    <source>
        <dbReference type="Proteomes" id="UP000252085"/>
    </source>
</evidence>
<proteinExistence type="predicted"/>
<organism evidence="1 2">
    <name type="scientific">Nostoc punctiforme NIES-2108</name>
    <dbReference type="NCBI Taxonomy" id="1356359"/>
    <lineage>
        <taxon>Bacteria</taxon>
        <taxon>Bacillati</taxon>
        <taxon>Cyanobacteriota</taxon>
        <taxon>Cyanophyceae</taxon>
        <taxon>Nostocales</taxon>
        <taxon>Nostocaceae</taxon>
        <taxon>Nostoc</taxon>
    </lineage>
</organism>
<evidence type="ECO:0000313" key="1">
    <source>
        <dbReference type="EMBL" id="RCJ36869.1"/>
    </source>
</evidence>
<accession>A0A367RLH1</accession>
<gene>
    <name evidence="1" type="ORF">A6769_15370</name>
</gene>
<dbReference type="Proteomes" id="UP000252085">
    <property type="component" value="Unassembled WGS sequence"/>
</dbReference>
<protein>
    <submittedName>
        <fullName evidence="1">Uncharacterized protein</fullName>
    </submittedName>
</protein>
<name>A0A367RLH1_NOSPU</name>